<organism evidence="3">
    <name type="scientific">marine sediment metagenome</name>
    <dbReference type="NCBI Taxonomy" id="412755"/>
    <lineage>
        <taxon>unclassified sequences</taxon>
        <taxon>metagenomes</taxon>
        <taxon>ecological metagenomes</taxon>
    </lineage>
</organism>
<feature type="transmembrane region" description="Helical" evidence="1">
    <location>
        <begin position="69"/>
        <end position="88"/>
    </location>
</feature>
<dbReference type="SUPFAM" id="SSF103481">
    <property type="entry name" value="Multidrug resistance efflux transporter EmrE"/>
    <property type="match status" value="1"/>
</dbReference>
<dbReference type="PANTHER" id="PTHR22911:SF79">
    <property type="entry name" value="MOBA-LIKE NTP TRANSFERASE DOMAIN-CONTAINING PROTEIN"/>
    <property type="match status" value="1"/>
</dbReference>
<evidence type="ECO:0000256" key="1">
    <source>
        <dbReference type="SAM" id="Phobius"/>
    </source>
</evidence>
<sequence length="151" mass="16575">LKPVGPWKGRALCVAAAVLWSTSGLLIKSLTQKAGWSGWQVAGMRSLIAGLTLLALGRPKSLLPSRRQWVIAMVTWPLLLTYVLAQTYTTTANAIFLQYTSLLWIFALSPVFLRERPTREDLLAVPALLCGMGLILSSRLALGYSRFGDLM</sequence>
<feature type="transmembrane region" description="Helical" evidence="1">
    <location>
        <begin position="36"/>
        <end position="57"/>
    </location>
</feature>
<evidence type="ECO:0000313" key="3">
    <source>
        <dbReference type="EMBL" id="GAG49022.1"/>
    </source>
</evidence>
<protein>
    <recommendedName>
        <fullName evidence="2">EamA domain-containing protein</fullName>
    </recommendedName>
</protein>
<dbReference type="Pfam" id="PF00892">
    <property type="entry name" value="EamA"/>
    <property type="match status" value="1"/>
</dbReference>
<comment type="caution">
    <text evidence="3">The sequence shown here is derived from an EMBL/GenBank/DDBJ whole genome shotgun (WGS) entry which is preliminary data.</text>
</comment>
<keyword evidence="1" id="KW-1133">Transmembrane helix</keyword>
<keyword evidence="1" id="KW-0812">Transmembrane</keyword>
<feature type="non-terminal residue" evidence="3">
    <location>
        <position position="1"/>
    </location>
</feature>
<dbReference type="GO" id="GO:0016020">
    <property type="term" value="C:membrane"/>
    <property type="evidence" value="ECO:0007669"/>
    <property type="project" value="InterPro"/>
</dbReference>
<evidence type="ECO:0000259" key="2">
    <source>
        <dbReference type="Pfam" id="PF00892"/>
    </source>
</evidence>
<feature type="transmembrane region" description="Helical" evidence="1">
    <location>
        <begin position="122"/>
        <end position="142"/>
    </location>
</feature>
<dbReference type="InterPro" id="IPR037185">
    <property type="entry name" value="EmrE-like"/>
</dbReference>
<proteinExistence type="predicted"/>
<reference evidence="3" key="1">
    <citation type="journal article" date="2014" name="Front. Microbiol.">
        <title>High frequency of phylogenetically diverse reductive dehalogenase-homologous genes in deep subseafloor sedimentary metagenomes.</title>
        <authorList>
            <person name="Kawai M."/>
            <person name="Futagami T."/>
            <person name="Toyoda A."/>
            <person name="Takaki Y."/>
            <person name="Nishi S."/>
            <person name="Hori S."/>
            <person name="Arai W."/>
            <person name="Tsubouchi T."/>
            <person name="Morono Y."/>
            <person name="Uchiyama I."/>
            <person name="Ito T."/>
            <person name="Fujiyama A."/>
            <person name="Inagaki F."/>
            <person name="Takami H."/>
        </authorList>
    </citation>
    <scope>NUCLEOTIDE SEQUENCE</scope>
    <source>
        <strain evidence="3">Expedition CK06-06</strain>
    </source>
</reference>
<dbReference type="PANTHER" id="PTHR22911">
    <property type="entry name" value="ACYL-MALONYL CONDENSING ENZYME-RELATED"/>
    <property type="match status" value="1"/>
</dbReference>
<dbReference type="InterPro" id="IPR000620">
    <property type="entry name" value="EamA_dom"/>
</dbReference>
<keyword evidence="1" id="KW-0472">Membrane</keyword>
<feature type="non-terminal residue" evidence="3">
    <location>
        <position position="151"/>
    </location>
</feature>
<dbReference type="AlphaFoldDB" id="X0YQ72"/>
<feature type="domain" description="EamA" evidence="2">
    <location>
        <begin position="8"/>
        <end position="136"/>
    </location>
</feature>
<name>X0YQ72_9ZZZZ</name>
<accession>X0YQ72</accession>
<gene>
    <name evidence="3" type="ORF">S01H1_83907</name>
</gene>
<feature type="transmembrane region" description="Helical" evidence="1">
    <location>
        <begin position="94"/>
        <end position="113"/>
    </location>
</feature>
<dbReference type="EMBL" id="BARS01057153">
    <property type="protein sequence ID" value="GAG49022.1"/>
    <property type="molecule type" value="Genomic_DNA"/>
</dbReference>